<name>A0ABV3H9K4_9ACTN</name>
<dbReference type="EMBL" id="JBFARM010000008">
    <property type="protein sequence ID" value="MEV4289179.1"/>
    <property type="molecule type" value="Genomic_DNA"/>
</dbReference>
<comment type="caution">
    <text evidence="1">The sequence shown here is derived from an EMBL/GenBank/DDBJ whole genome shotgun (WGS) entry which is preliminary data.</text>
</comment>
<evidence type="ECO:0000313" key="2">
    <source>
        <dbReference type="Proteomes" id="UP001552427"/>
    </source>
</evidence>
<dbReference type="RefSeq" id="WP_364454955.1">
    <property type="nucleotide sequence ID" value="NZ_JBFARM010000008.1"/>
</dbReference>
<sequence length="41" mass="4301">MIAMILLIVMMAVTVAAMELITHCPVSGKESVESPAEIVGD</sequence>
<keyword evidence="2" id="KW-1185">Reference proteome</keyword>
<evidence type="ECO:0000313" key="1">
    <source>
        <dbReference type="EMBL" id="MEV4289179.1"/>
    </source>
</evidence>
<reference evidence="1 2" key="1">
    <citation type="submission" date="2024-06" db="EMBL/GenBank/DDBJ databases">
        <title>The Natural Products Discovery Center: Release of the First 8490 Sequenced Strains for Exploring Actinobacteria Biosynthetic Diversity.</title>
        <authorList>
            <person name="Kalkreuter E."/>
            <person name="Kautsar S.A."/>
            <person name="Yang D."/>
            <person name="Bader C.D."/>
            <person name="Teijaro C.N."/>
            <person name="Fluegel L."/>
            <person name="Davis C.M."/>
            <person name="Simpson J.R."/>
            <person name="Lauterbach L."/>
            <person name="Steele A.D."/>
            <person name="Gui C."/>
            <person name="Meng S."/>
            <person name="Li G."/>
            <person name="Viehrig K."/>
            <person name="Ye F."/>
            <person name="Su P."/>
            <person name="Kiefer A.F."/>
            <person name="Nichols A."/>
            <person name="Cepeda A.J."/>
            <person name="Yan W."/>
            <person name="Fan B."/>
            <person name="Jiang Y."/>
            <person name="Adhikari A."/>
            <person name="Zheng C.-J."/>
            <person name="Schuster L."/>
            <person name="Cowan T.M."/>
            <person name="Smanski M.J."/>
            <person name="Chevrette M.G."/>
            <person name="De Carvalho L.P.S."/>
            <person name="Shen B."/>
        </authorList>
    </citation>
    <scope>NUCLEOTIDE SEQUENCE [LARGE SCALE GENOMIC DNA]</scope>
    <source>
        <strain evidence="1 2">NPDC049574</strain>
    </source>
</reference>
<dbReference type="Proteomes" id="UP001552427">
    <property type="component" value="Unassembled WGS sequence"/>
</dbReference>
<gene>
    <name evidence="1" type="ORF">AB0K40_27030</name>
</gene>
<accession>A0ABV3H9K4</accession>
<protein>
    <submittedName>
        <fullName evidence="1">Uncharacterized protein</fullName>
    </submittedName>
</protein>
<organism evidence="1 2">
    <name type="scientific">Nonomuraea bangladeshensis</name>
    <dbReference type="NCBI Taxonomy" id="404385"/>
    <lineage>
        <taxon>Bacteria</taxon>
        <taxon>Bacillati</taxon>
        <taxon>Actinomycetota</taxon>
        <taxon>Actinomycetes</taxon>
        <taxon>Streptosporangiales</taxon>
        <taxon>Streptosporangiaceae</taxon>
        <taxon>Nonomuraea</taxon>
    </lineage>
</organism>
<proteinExistence type="predicted"/>